<accession>A0A7R7EKX9</accession>
<evidence type="ECO:0000259" key="2">
    <source>
        <dbReference type="Pfam" id="PF10882"/>
    </source>
</evidence>
<feature type="transmembrane region" description="Helical" evidence="1">
    <location>
        <begin position="56"/>
        <end position="71"/>
    </location>
</feature>
<sequence>MKAKRLFTVFVPDEKKRKMNIQEIITKFQQKLVSLRWIMLLTSVIFLLPIPMLYKIIYLVLTAFLPMYLLYKEANKARQSILRIKKEELWEISSEKVVHIDLGLNEQITEAMLPMGYFLIPILMQFLALSYDEWKGQGLSVLSISSIFLLGMGVLGYFLLRRLPNKTYCDDHDKNRNVNEMQRYYYSLFLFYVVLMDAFIMLAVRVFEYATPKMLTFVWLGFIIVLTFLVFLAINSVSKYRNYKNNMLQSTTQYDNQAETYWKYTLLGSIYRNPYDTRLFIDSNNGMTINMARPGAKIFFGAIFGGVFLLLSYYFIYPAWLDHNHKLVELSVNQEVVEVYGPMYSNQISIESIQNVDLITKLPHGTRTWGTGTFTYMTGNFKLDTYGKCRMYVASKHKAYVVITTDKGIVIVNDDEIAKTKAVYTQLKHMLELQK</sequence>
<feature type="transmembrane region" description="Helical" evidence="1">
    <location>
        <begin position="111"/>
        <end position="131"/>
    </location>
</feature>
<dbReference type="KEGG" id="ahb:bsdtb5_16570"/>
<feature type="transmembrane region" description="Helical" evidence="1">
    <location>
        <begin position="216"/>
        <end position="237"/>
    </location>
</feature>
<reference evidence="3 4" key="1">
    <citation type="submission" date="2020-11" db="EMBL/GenBank/DDBJ databases">
        <title>Draft genome sequencing of a Lachnospiraceae strain isolated from anoxic soil subjected to BSD treatment.</title>
        <authorList>
            <person name="Uek A."/>
            <person name="Tonouchi A."/>
        </authorList>
    </citation>
    <scope>NUCLEOTIDE SEQUENCE [LARGE SCALE GENOMIC DNA]</scope>
    <source>
        <strain evidence="3 4">TB5</strain>
    </source>
</reference>
<organism evidence="3 4">
    <name type="scientific">Anaeromicropila herbilytica</name>
    <dbReference type="NCBI Taxonomy" id="2785025"/>
    <lineage>
        <taxon>Bacteria</taxon>
        <taxon>Bacillati</taxon>
        <taxon>Bacillota</taxon>
        <taxon>Clostridia</taxon>
        <taxon>Lachnospirales</taxon>
        <taxon>Lachnospiraceae</taxon>
        <taxon>Anaeromicropila</taxon>
    </lineage>
</organism>
<feature type="transmembrane region" description="Helical" evidence="1">
    <location>
        <begin position="298"/>
        <end position="317"/>
    </location>
</feature>
<dbReference type="EMBL" id="AP024169">
    <property type="protein sequence ID" value="BCN30362.1"/>
    <property type="molecule type" value="Genomic_DNA"/>
</dbReference>
<dbReference type="AlphaFoldDB" id="A0A7R7EKX9"/>
<feature type="transmembrane region" description="Helical" evidence="1">
    <location>
        <begin position="33"/>
        <end position="50"/>
    </location>
</feature>
<keyword evidence="1" id="KW-0812">Transmembrane</keyword>
<gene>
    <name evidence="3" type="ORF">bsdtb5_16570</name>
</gene>
<dbReference type="Proteomes" id="UP000595897">
    <property type="component" value="Chromosome"/>
</dbReference>
<feature type="transmembrane region" description="Helical" evidence="1">
    <location>
        <begin position="184"/>
        <end position="204"/>
    </location>
</feature>
<protein>
    <recommendedName>
        <fullName evidence="2">Bacterial Pleckstrin homology domain-containing protein</fullName>
    </recommendedName>
</protein>
<feature type="transmembrane region" description="Helical" evidence="1">
    <location>
        <begin position="137"/>
        <end position="160"/>
    </location>
</feature>
<evidence type="ECO:0000313" key="4">
    <source>
        <dbReference type="Proteomes" id="UP000595897"/>
    </source>
</evidence>
<keyword evidence="1" id="KW-1133">Transmembrane helix</keyword>
<dbReference type="Pfam" id="PF10882">
    <property type="entry name" value="bPH_5"/>
    <property type="match status" value="1"/>
</dbReference>
<feature type="domain" description="Bacterial Pleckstrin homology" evidence="2">
    <location>
        <begin position="329"/>
        <end position="413"/>
    </location>
</feature>
<proteinExistence type="predicted"/>
<keyword evidence="4" id="KW-1185">Reference proteome</keyword>
<name>A0A7R7EKX9_9FIRM</name>
<evidence type="ECO:0000313" key="3">
    <source>
        <dbReference type="EMBL" id="BCN30362.1"/>
    </source>
</evidence>
<evidence type="ECO:0000256" key="1">
    <source>
        <dbReference type="SAM" id="Phobius"/>
    </source>
</evidence>
<dbReference type="InterPro" id="IPR027783">
    <property type="entry name" value="Bacterial_PH-related"/>
</dbReference>
<keyword evidence="1" id="KW-0472">Membrane</keyword>